<sequence>MSAMPQRSAQIAVPSNLYTAILAVAFGAVLATAAFVAYQCYSQYGTIFGMP</sequence>
<comment type="caution">
    <text evidence="2">The sequence shown here is derived from an EMBL/GenBank/DDBJ whole genome shotgun (WGS) entry which is preliminary data.</text>
</comment>
<reference evidence="2" key="1">
    <citation type="submission" date="2023-05" db="EMBL/GenBank/DDBJ databases">
        <title>Anaerotaeda fermentans gen. nov., sp. nov., a novel anaerobic planctomycete of the new family within the order Sedimentisphaerales isolated from Taman Peninsula, Russia.</title>
        <authorList>
            <person name="Khomyakova M.A."/>
            <person name="Merkel A.Y."/>
            <person name="Slobodkin A.I."/>
        </authorList>
    </citation>
    <scope>NUCLEOTIDE SEQUENCE</scope>
    <source>
        <strain evidence="2">M17dextr</strain>
    </source>
</reference>
<keyword evidence="3" id="KW-1185">Reference proteome</keyword>
<name>A0AAW6U1A2_9BACT</name>
<keyword evidence="1" id="KW-1133">Transmembrane helix</keyword>
<keyword evidence="1" id="KW-0472">Membrane</keyword>
<gene>
    <name evidence="2" type="ORF">QJ522_09990</name>
</gene>
<evidence type="ECO:0000313" key="2">
    <source>
        <dbReference type="EMBL" id="MDI6449371.1"/>
    </source>
</evidence>
<evidence type="ECO:0000256" key="1">
    <source>
        <dbReference type="SAM" id="Phobius"/>
    </source>
</evidence>
<protein>
    <submittedName>
        <fullName evidence="2">Uncharacterized protein</fullName>
    </submittedName>
</protein>
<dbReference type="Proteomes" id="UP001431776">
    <property type="component" value="Unassembled WGS sequence"/>
</dbReference>
<keyword evidence="1" id="KW-0812">Transmembrane</keyword>
<accession>A0AAW6U1A2</accession>
<organism evidence="2 3">
    <name type="scientific">Anaerobaca lacustris</name>
    <dbReference type="NCBI Taxonomy" id="3044600"/>
    <lineage>
        <taxon>Bacteria</taxon>
        <taxon>Pseudomonadati</taxon>
        <taxon>Planctomycetota</taxon>
        <taxon>Phycisphaerae</taxon>
        <taxon>Sedimentisphaerales</taxon>
        <taxon>Anaerobacaceae</taxon>
        <taxon>Anaerobaca</taxon>
    </lineage>
</organism>
<dbReference type="RefSeq" id="WP_349244779.1">
    <property type="nucleotide sequence ID" value="NZ_JASCXX010000010.1"/>
</dbReference>
<dbReference type="EMBL" id="JASCXX010000010">
    <property type="protein sequence ID" value="MDI6449371.1"/>
    <property type="molecule type" value="Genomic_DNA"/>
</dbReference>
<feature type="transmembrane region" description="Helical" evidence="1">
    <location>
        <begin position="20"/>
        <end position="41"/>
    </location>
</feature>
<proteinExistence type="predicted"/>
<evidence type="ECO:0000313" key="3">
    <source>
        <dbReference type="Proteomes" id="UP001431776"/>
    </source>
</evidence>
<dbReference type="AlphaFoldDB" id="A0AAW6U1A2"/>